<keyword evidence="9" id="KW-1185">Reference proteome</keyword>
<keyword evidence="2 6" id="KW-0560">Oxidoreductase</keyword>
<dbReference type="EC" id="1.2.1.3" evidence="3"/>
<comment type="caution">
    <text evidence="8">The sequence shown here is derived from an EMBL/GenBank/DDBJ whole genome shotgun (WGS) entry which is preliminary data.</text>
</comment>
<evidence type="ECO:0000256" key="1">
    <source>
        <dbReference type="ARBA" id="ARBA00009986"/>
    </source>
</evidence>
<name>A0A1V6Q9D0_9EURO</name>
<evidence type="ECO:0000313" key="8">
    <source>
        <dbReference type="EMBL" id="OQD85833.1"/>
    </source>
</evidence>
<reference evidence="9" key="1">
    <citation type="journal article" date="2017" name="Nat. Microbiol.">
        <title>Global analysis of biosynthetic gene clusters reveals vast potential of secondary metabolite production in Penicillium species.</title>
        <authorList>
            <person name="Nielsen J.C."/>
            <person name="Grijseels S."/>
            <person name="Prigent S."/>
            <person name="Ji B."/>
            <person name="Dainat J."/>
            <person name="Nielsen K.F."/>
            <person name="Frisvad J.C."/>
            <person name="Workman M."/>
            <person name="Nielsen J."/>
        </authorList>
    </citation>
    <scope>NUCLEOTIDE SEQUENCE [LARGE SCALE GENOMIC DNA]</scope>
    <source>
        <strain evidence="9">IBT 31811</strain>
    </source>
</reference>
<dbReference type="AlphaFoldDB" id="A0A1V6Q9D0"/>
<dbReference type="InterPro" id="IPR015590">
    <property type="entry name" value="Aldehyde_DH_dom"/>
</dbReference>
<accession>A0A1V6Q9D0</accession>
<dbReference type="STRING" id="416450.A0A1V6Q9D0"/>
<dbReference type="SUPFAM" id="SSF53720">
    <property type="entry name" value="ALDH-like"/>
    <property type="match status" value="1"/>
</dbReference>
<dbReference type="Proteomes" id="UP000191672">
    <property type="component" value="Unassembled WGS sequence"/>
</dbReference>
<dbReference type="PANTHER" id="PTHR11699">
    <property type="entry name" value="ALDEHYDE DEHYDROGENASE-RELATED"/>
    <property type="match status" value="1"/>
</dbReference>
<organism evidence="8 9">
    <name type="scientific">Penicillium antarcticum</name>
    <dbReference type="NCBI Taxonomy" id="416450"/>
    <lineage>
        <taxon>Eukaryota</taxon>
        <taxon>Fungi</taxon>
        <taxon>Dikarya</taxon>
        <taxon>Ascomycota</taxon>
        <taxon>Pezizomycotina</taxon>
        <taxon>Eurotiomycetes</taxon>
        <taxon>Eurotiomycetidae</taxon>
        <taxon>Eurotiales</taxon>
        <taxon>Aspergillaceae</taxon>
        <taxon>Penicillium</taxon>
    </lineage>
</organism>
<dbReference type="PROSITE" id="PS00687">
    <property type="entry name" value="ALDEHYDE_DEHYDR_GLU"/>
    <property type="match status" value="1"/>
</dbReference>
<evidence type="ECO:0000256" key="3">
    <source>
        <dbReference type="ARBA" id="ARBA00024226"/>
    </source>
</evidence>
<feature type="domain" description="Aldehyde dehydrogenase" evidence="7">
    <location>
        <begin position="3"/>
        <end position="462"/>
    </location>
</feature>
<proteinExistence type="inferred from homology"/>
<protein>
    <recommendedName>
        <fullName evidence="3">aldehyde dehydrogenase (NAD(+))</fullName>
        <ecNumber evidence="3">1.2.1.3</ecNumber>
    </recommendedName>
</protein>
<comment type="catalytic activity">
    <reaction evidence="4">
        <text>an aldehyde + NAD(+) + H2O = a carboxylate + NADH + 2 H(+)</text>
        <dbReference type="Rhea" id="RHEA:16185"/>
        <dbReference type="ChEBI" id="CHEBI:15377"/>
        <dbReference type="ChEBI" id="CHEBI:15378"/>
        <dbReference type="ChEBI" id="CHEBI:17478"/>
        <dbReference type="ChEBI" id="CHEBI:29067"/>
        <dbReference type="ChEBI" id="CHEBI:57540"/>
        <dbReference type="ChEBI" id="CHEBI:57945"/>
        <dbReference type="EC" id="1.2.1.3"/>
    </reaction>
</comment>
<evidence type="ECO:0000256" key="5">
    <source>
        <dbReference type="PROSITE-ProRule" id="PRU10007"/>
    </source>
</evidence>
<dbReference type="InterPro" id="IPR016161">
    <property type="entry name" value="Ald_DH/histidinol_DH"/>
</dbReference>
<dbReference type="Pfam" id="PF00171">
    <property type="entry name" value="Aldedh"/>
    <property type="match status" value="1"/>
</dbReference>
<dbReference type="CDD" id="cd07102">
    <property type="entry name" value="ALDH_EDX86601"/>
    <property type="match status" value="1"/>
</dbReference>
<comment type="similarity">
    <text evidence="1 6">Belongs to the aldehyde dehydrogenase family.</text>
</comment>
<evidence type="ECO:0000259" key="7">
    <source>
        <dbReference type="Pfam" id="PF00171"/>
    </source>
</evidence>
<feature type="active site" evidence="5">
    <location>
        <position position="232"/>
    </location>
</feature>
<dbReference type="Gene3D" id="3.40.309.10">
    <property type="entry name" value="Aldehyde Dehydrogenase, Chain A, domain 2"/>
    <property type="match status" value="1"/>
</dbReference>
<dbReference type="FunFam" id="3.40.309.10:FF:000009">
    <property type="entry name" value="Aldehyde dehydrogenase A"/>
    <property type="match status" value="1"/>
</dbReference>
<evidence type="ECO:0000256" key="2">
    <source>
        <dbReference type="ARBA" id="ARBA00023002"/>
    </source>
</evidence>
<dbReference type="InterPro" id="IPR016163">
    <property type="entry name" value="Ald_DH_C"/>
</dbReference>
<gene>
    <name evidence="8" type="ORF">PENANT_c009G01974</name>
</gene>
<evidence type="ECO:0000313" key="9">
    <source>
        <dbReference type="Proteomes" id="UP000191672"/>
    </source>
</evidence>
<dbReference type="Gene3D" id="3.40.605.10">
    <property type="entry name" value="Aldehyde Dehydrogenase, Chain A, domain 1"/>
    <property type="match status" value="1"/>
</dbReference>
<dbReference type="GO" id="GO:0004029">
    <property type="term" value="F:aldehyde dehydrogenase (NAD+) activity"/>
    <property type="evidence" value="ECO:0007669"/>
    <property type="project" value="UniProtKB-EC"/>
</dbReference>
<dbReference type="InterPro" id="IPR016162">
    <property type="entry name" value="Ald_DH_N"/>
</dbReference>
<evidence type="ECO:0000256" key="6">
    <source>
        <dbReference type="RuleBase" id="RU003345"/>
    </source>
</evidence>
<sequence>MSNQIRTISPSTNEVIFDQPGTSLEEALQVAADSKEAFESWRTSSLDDRKSIVKRALDIVAKNLDGLSTDLTTQMGRPIRYCAAEIKTMGLRAEYLMDIAEESLSDLPGRPEAGFRRMVKRVPVGPVFIAGTWNYPFLTTISALVPALLAGNSVIFRPSPQTPLFGNRMLEIFTEAGLPSNVLQVIHIGNLDVLDQVVQIPQIQSVSFTGSTAGGIRLREATARHIKPVNLELGGNDAAYVREDVDVKNVAENLVDGAVFNSGQSCCSIERVYVHEKIYDAFVTAVQEELKSYKLGDPHDQSTTTGPVISAQAVKNIGAHVKDALDKGAIDSTPENASFQVTSNPQTRKGNFVAPVVLTNVNHTMRTMKEETFGPVMPIMKVFGDDEAVALMNDSDYGLTASVWTKDMTRGEELLERLEAGTVFINRCDYPSPDLAWTGWKQSGLGCTLGPRGYDGFTKLKSYHMKDASA</sequence>
<dbReference type="EMBL" id="MDYN01000009">
    <property type="protein sequence ID" value="OQD85833.1"/>
    <property type="molecule type" value="Genomic_DNA"/>
</dbReference>
<evidence type="ECO:0000256" key="4">
    <source>
        <dbReference type="ARBA" id="ARBA00049194"/>
    </source>
</evidence>
<dbReference type="InterPro" id="IPR029510">
    <property type="entry name" value="Ald_DH_CS_GLU"/>
</dbReference>